<sequence>MLSSQGTTEMNTAAITKALLNEDNAQRKHSHEMKGGAPLSQSSTNEDNVPGIQLPILNYTAVPKLLKDLQIATYLRKSIFGV</sequence>
<name>A0AAD3XRI1_NEPGR</name>
<dbReference type="EMBL" id="BSYO01000014">
    <property type="protein sequence ID" value="GMH14473.1"/>
    <property type="molecule type" value="Genomic_DNA"/>
</dbReference>
<accession>A0AAD3XRI1</accession>
<comment type="caution">
    <text evidence="2">The sequence shown here is derived from an EMBL/GenBank/DDBJ whole genome shotgun (WGS) entry which is preliminary data.</text>
</comment>
<evidence type="ECO:0000256" key="1">
    <source>
        <dbReference type="SAM" id="MobiDB-lite"/>
    </source>
</evidence>
<feature type="region of interest" description="Disordered" evidence="1">
    <location>
        <begin position="1"/>
        <end position="47"/>
    </location>
</feature>
<organism evidence="2 3">
    <name type="scientific">Nepenthes gracilis</name>
    <name type="common">Slender pitcher plant</name>
    <dbReference type="NCBI Taxonomy" id="150966"/>
    <lineage>
        <taxon>Eukaryota</taxon>
        <taxon>Viridiplantae</taxon>
        <taxon>Streptophyta</taxon>
        <taxon>Embryophyta</taxon>
        <taxon>Tracheophyta</taxon>
        <taxon>Spermatophyta</taxon>
        <taxon>Magnoliopsida</taxon>
        <taxon>eudicotyledons</taxon>
        <taxon>Gunneridae</taxon>
        <taxon>Pentapetalae</taxon>
        <taxon>Caryophyllales</taxon>
        <taxon>Nepenthaceae</taxon>
        <taxon>Nepenthes</taxon>
    </lineage>
</organism>
<evidence type="ECO:0000313" key="2">
    <source>
        <dbReference type="EMBL" id="GMH14473.1"/>
    </source>
</evidence>
<feature type="compositionally biased region" description="Polar residues" evidence="1">
    <location>
        <begin position="1"/>
        <end position="14"/>
    </location>
</feature>
<reference evidence="2" key="1">
    <citation type="submission" date="2023-05" db="EMBL/GenBank/DDBJ databases">
        <title>Nepenthes gracilis genome sequencing.</title>
        <authorList>
            <person name="Fukushima K."/>
        </authorList>
    </citation>
    <scope>NUCLEOTIDE SEQUENCE</scope>
    <source>
        <strain evidence="2">SING2019-196</strain>
    </source>
</reference>
<evidence type="ECO:0000313" key="3">
    <source>
        <dbReference type="Proteomes" id="UP001279734"/>
    </source>
</evidence>
<gene>
    <name evidence="2" type="ORF">Nepgr_016314</name>
</gene>
<keyword evidence="3" id="KW-1185">Reference proteome</keyword>
<protein>
    <submittedName>
        <fullName evidence="2">Uncharacterized protein</fullName>
    </submittedName>
</protein>
<dbReference type="AlphaFoldDB" id="A0AAD3XRI1"/>
<proteinExistence type="predicted"/>
<dbReference type="Proteomes" id="UP001279734">
    <property type="component" value="Unassembled WGS sequence"/>
</dbReference>